<name>A0A0G0W2K6_9BACT</name>
<dbReference type="Pfam" id="PF01553">
    <property type="entry name" value="Acyltransferase"/>
    <property type="match status" value="1"/>
</dbReference>
<dbReference type="InterPro" id="IPR002123">
    <property type="entry name" value="Plipid/glycerol_acylTrfase"/>
</dbReference>
<dbReference type="SUPFAM" id="SSF69593">
    <property type="entry name" value="Glycerol-3-phosphate (1)-acyltransferase"/>
    <property type="match status" value="1"/>
</dbReference>
<dbReference type="Proteomes" id="UP000034749">
    <property type="component" value="Unassembled WGS sequence"/>
</dbReference>
<keyword evidence="1 4" id="KW-0808">Transferase</keyword>
<gene>
    <name evidence="4" type="ORF">UU24_C0033G0004</name>
</gene>
<dbReference type="PANTHER" id="PTHR10434:SF40">
    <property type="entry name" value="1-ACYL-SN-GLYCEROL-3-PHOSPHATE ACYLTRANSFERASE"/>
    <property type="match status" value="1"/>
</dbReference>
<evidence type="ECO:0000256" key="2">
    <source>
        <dbReference type="ARBA" id="ARBA00023315"/>
    </source>
</evidence>
<dbReference type="EMBL" id="LBZW01000033">
    <property type="protein sequence ID" value="KKR78535.1"/>
    <property type="molecule type" value="Genomic_DNA"/>
</dbReference>
<reference evidence="4 5" key="1">
    <citation type="journal article" date="2015" name="Nature">
        <title>rRNA introns, odd ribosomes, and small enigmatic genomes across a large radiation of phyla.</title>
        <authorList>
            <person name="Brown C.T."/>
            <person name="Hug L.A."/>
            <person name="Thomas B.C."/>
            <person name="Sharon I."/>
            <person name="Castelle C.J."/>
            <person name="Singh A."/>
            <person name="Wilkins M.J."/>
            <person name="Williams K.H."/>
            <person name="Banfield J.F."/>
        </authorList>
    </citation>
    <scope>NUCLEOTIDE SEQUENCE [LARGE SCALE GENOMIC DNA]</scope>
</reference>
<evidence type="ECO:0000313" key="4">
    <source>
        <dbReference type="EMBL" id="KKR78535.1"/>
    </source>
</evidence>
<dbReference type="AlphaFoldDB" id="A0A0G0W2K6"/>
<dbReference type="CDD" id="cd07989">
    <property type="entry name" value="LPLAT_AGPAT-like"/>
    <property type="match status" value="1"/>
</dbReference>
<evidence type="ECO:0000256" key="1">
    <source>
        <dbReference type="ARBA" id="ARBA00022679"/>
    </source>
</evidence>
<evidence type="ECO:0000313" key="5">
    <source>
        <dbReference type="Proteomes" id="UP000034749"/>
    </source>
</evidence>
<protein>
    <submittedName>
        <fullName evidence="4">1-acyl-sn-glycerol-3-phosphate acyltransferase</fullName>
    </submittedName>
</protein>
<comment type="caution">
    <text evidence="4">The sequence shown here is derived from an EMBL/GenBank/DDBJ whole genome shotgun (WGS) entry which is preliminary data.</text>
</comment>
<dbReference type="SMART" id="SM00563">
    <property type="entry name" value="PlsC"/>
    <property type="match status" value="1"/>
</dbReference>
<evidence type="ECO:0000259" key="3">
    <source>
        <dbReference type="SMART" id="SM00563"/>
    </source>
</evidence>
<keyword evidence="2 4" id="KW-0012">Acyltransferase</keyword>
<organism evidence="4 5">
    <name type="scientific">Candidatus Nomurabacteria bacterium GW2011_GWA2_40_9</name>
    <dbReference type="NCBI Taxonomy" id="1618734"/>
    <lineage>
        <taxon>Bacteria</taxon>
        <taxon>Candidatus Nomuraibacteriota</taxon>
    </lineage>
</organism>
<dbReference type="GO" id="GO:0003841">
    <property type="term" value="F:1-acylglycerol-3-phosphate O-acyltransferase activity"/>
    <property type="evidence" value="ECO:0007669"/>
    <property type="project" value="TreeGrafter"/>
</dbReference>
<accession>A0A0G0W2K6</accession>
<sequence length="209" mass="23353">MANILHLKILPLIARLYIKKVNGKENISKNNKGFIVAANHASYIDHFILGGTIILSSGRMAYFLAKKEHFEGLQRKWHEFLHAIPIDRQAGGKSGLKMALKALKHGKIIVIYPEGTRTLTGKLQKAKTGVARLALAAKVPVLPVGLVGTFEILPKGIYIPRFKKATVNIGKLMYFDGFYGKENNKKALRLVTTKIMKKIAKLAKQKYNY</sequence>
<dbReference type="PATRIC" id="fig|1618734.3.peg.617"/>
<feature type="domain" description="Phospholipid/glycerol acyltransferase" evidence="3">
    <location>
        <begin position="34"/>
        <end position="149"/>
    </location>
</feature>
<dbReference type="PANTHER" id="PTHR10434">
    <property type="entry name" value="1-ACYL-SN-GLYCEROL-3-PHOSPHATE ACYLTRANSFERASE"/>
    <property type="match status" value="1"/>
</dbReference>
<dbReference type="GO" id="GO:0006654">
    <property type="term" value="P:phosphatidic acid biosynthetic process"/>
    <property type="evidence" value="ECO:0007669"/>
    <property type="project" value="TreeGrafter"/>
</dbReference>
<proteinExistence type="predicted"/>